<feature type="domain" description="Endonuclease/exonuclease/phosphatase" evidence="1">
    <location>
        <begin position="197"/>
        <end position="320"/>
    </location>
</feature>
<dbReference type="HOGENOM" id="CLU_495320_0_0_1"/>
<proteinExistence type="predicted"/>
<feature type="domain" description="Endonuclease/exonuclease/phosphatase" evidence="1">
    <location>
        <begin position="21"/>
        <end position="144"/>
    </location>
</feature>
<evidence type="ECO:0000313" key="3">
    <source>
        <dbReference type="Proteomes" id="UP000053257"/>
    </source>
</evidence>
<dbReference type="InterPro" id="IPR036691">
    <property type="entry name" value="Endo/exonu/phosph_ase_sf"/>
</dbReference>
<dbReference type="STRING" id="745531.A0A0C3NA38"/>
<reference evidence="2 3" key="1">
    <citation type="journal article" date="2014" name="PLoS Genet.">
        <title>Analysis of the Phlebiopsis gigantea genome, transcriptome and secretome provides insight into its pioneer colonization strategies of wood.</title>
        <authorList>
            <person name="Hori C."/>
            <person name="Ishida T."/>
            <person name="Igarashi K."/>
            <person name="Samejima M."/>
            <person name="Suzuki H."/>
            <person name="Master E."/>
            <person name="Ferreira P."/>
            <person name="Ruiz-Duenas F.J."/>
            <person name="Held B."/>
            <person name="Canessa P."/>
            <person name="Larrondo L.F."/>
            <person name="Schmoll M."/>
            <person name="Druzhinina I.S."/>
            <person name="Kubicek C.P."/>
            <person name="Gaskell J.A."/>
            <person name="Kersten P."/>
            <person name="St John F."/>
            <person name="Glasner J."/>
            <person name="Sabat G."/>
            <person name="Splinter BonDurant S."/>
            <person name="Syed K."/>
            <person name="Yadav J."/>
            <person name="Mgbeahuruike A.C."/>
            <person name="Kovalchuk A."/>
            <person name="Asiegbu F.O."/>
            <person name="Lackner G."/>
            <person name="Hoffmeister D."/>
            <person name="Rencoret J."/>
            <person name="Gutierrez A."/>
            <person name="Sun H."/>
            <person name="Lindquist E."/>
            <person name="Barry K."/>
            <person name="Riley R."/>
            <person name="Grigoriev I.V."/>
            <person name="Henrissat B."/>
            <person name="Kues U."/>
            <person name="Berka R.M."/>
            <person name="Martinez A.T."/>
            <person name="Covert S.F."/>
            <person name="Blanchette R.A."/>
            <person name="Cullen D."/>
        </authorList>
    </citation>
    <scope>NUCLEOTIDE SEQUENCE [LARGE SCALE GENOMIC DNA]</scope>
    <source>
        <strain evidence="2 3">11061_1 CR5-6</strain>
    </source>
</reference>
<protein>
    <recommendedName>
        <fullName evidence="1">Endonuclease/exonuclease/phosphatase domain-containing protein</fullName>
    </recommendedName>
</protein>
<gene>
    <name evidence="2" type="ORF">PHLGIDRAFT_123450</name>
</gene>
<dbReference type="Proteomes" id="UP000053257">
    <property type="component" value="Unassembled WGS sequence"/>
</dbReference>
<dbReference type="InterPro" id="IPR005135">
    <property type="entry name" value="Endo/exonuclease/phosphatase"/>
</dbReference>
<name>A0A0C3NA38_PHLG1</name>
<accession>A0A0C3NA38</accession>
<evidence type="ECO:0000259" key="1">
    <source>
        <dbReference type="Pfam" id="PF14529"/>
    </source>
</evidence>
<dbReference type="OrthoDB" id="2788847at2759"/>
<sequence length="550" mass="63160">MAEKCDDVQLVALNIDKMVLTFFNVYNDSTEFTALHAIVDSEDSLPALHFVVGDFNLHHEMWDQSVAADRTKKHHVRESNQLVEVMTLQHGLQLVNEEDGPTTWRSNRTDNADYVLDLLWTRPELAPLSFEVSEDKGNSDHCPLVWELPICHRIALRATVKRGSKEGTKGRPCLISMAEKCDDVQLVALNIDKMVLTFLNVYNNSTEFTALHAIADSEDSLPALHFVVGDFNLHHKMWDQWVAADHTKKRHVRKSNQLVEVTTLQHGLQLVNEEDRLTTWRSNRTDNADYVLNSLWTWPELAPLSFEVLEDKRNSDHCPLVWELPICHRIAPWATVKRGSKEGAVMINAMRYLFSSLPEWYTDHEHVERALAQLSVDLQKIWASCAKTPDFTHHFETWWNKECNVAKRKLMGTKAHRKRTKTHLVMLRTAQAAGHGSPDNLREIVRLQTELVDTLVDLHQARTASHRATSRAKQEFFDGKISKLHEKRIWDVVPWIRAQWQQSNMLLRNRHTGQLVHETAEVAEVLADQFTPADPPPIDMTLVDEMPSAP</sequence>
<dbReference type="EMBL" id="KN840820">
    <property type="protein sequence ID" value="KIP01324.1"/>
    <property type="molecule type" value="Genomic_DNA"/>
</dbReference>
<evidence type="ECO:0000313" key="2">
    <source>
        <dbReference type="EMBL" id="KIP01324.1"/>
    </source>
</evidence>
<keyword evidence="3" id="KW-1185">Reference proteome</keyword>
<dbReference type="SUPFAM" id="SSF56219">
    <property type="entry name" value="DNase I-like"/>
    <property type="match status" value="2"/>
</dbReference>
<organism evidence="2 3">
    <name type="scientific">Phlebiopsis gigantea (strain 11061_1 CR5-6)</name>
    <name type="common">White-rot fungus</name>
    <name type="synonym">Peniophora gigantea</name>
    <dbReference type="NCBI Taxonomy" id="745531"/>
    <lineage>
        <taxon>Eukaryota</taxon>
        <taxon>Fungi</taxon>
        <taxon>Dikarya</taxon>
        <taxon>Basidiomycota</taxon>
        <taxon>Agaricomycotina</taxon>
        <taxon>Agaricomycetes</taxon>
        <taxon>Polyporales</taxon>
        <taxon>Phanerochaetaceae</taxon>
        <taxon>Phlebiopsis</taxon>
    </lineage>
</organism>
<dbReference type="GO" id="GO:0003824">
    <property type="term" value="F:catalytic activity"/>
    <property type="evidence" value="ECO:0007669"/>
    <property type="project" value="InterPro"/>
</dbReference>
<dbReference type="Pfam" id="PF14529">
    <property type="entry name" value="Exo_endo_phos_2"/>
    <property type="match status" value="2"/>
</dbReference>
<dbReference type="AlphaFoldDB" id="A0A0C3NA38"/>
<dbReference type="Gene3D" id="3.60.10.10">
    <property type="entry name" value="Endonuclease/exonuclease/phosphatase"/>
    <property type="match status" value="2"/>
</dbReference>